<proteinExistence type="inferred from homology"/>
<keyword evidence="5" id="KW-0862">Zinc</keyword>
<dbReference type="GO" id="GO:0046872">
    <property type="term" value="F:metal ion binding"/>
    <property type="evidence" value="ECO:0007669"/>
    <property type="project" value="UniProtKB-KW"/>
</dbReference>
<dbReference type="AlphaFoldDB" id="A0A8S8XGK7"/>
<dbReference type="GO" id="GO:0097367">
    <property type="term" value="F:carbohydrate derivative binding"/>
    <property type="evidence" value="ECO:0007669"/>
    <property type="project" value="InterPro"/>
</dbReference>
<sequence length="319" mass="33694">MDPLAVARRTLATESDALRLLADTLDDRFVAAVDRFFALKGRVVVSGMGKSGHIARKIAATFASTGTPSMFVHPGEASHGDLGMITRDDAVLALSNSGETSELVSIVDYAKRFAIPLVAITGRGESSLAAAAEIALLLPDAPEACPMGLAPTTSTTMMLALGDALATALLEKRGFTEAEFHTFHPGGKLGRVLVRVRDLMHGPDELPLTTPDTKMSEAIVTMTRSGFGCVGVTDPSKRLIGIVTDGDLRRHMSPSLTTERVQDVMTAAPRTIGPDHLASEALGLMAPGDRRPITSLFVVEQGVPVGILHIHDLLRAGVM</sequence>
<keyword evidence="3 7" id="KW-0129">CBS domain</keyword>
<dbReference type="PROSITE" id="PS51464">
    <property type="entry name" value="SIS"/>
    <property type="match status" value="1"/>
</dbReference>
<evidence type="ECO:0000256" key="7">
    <source>
        <dbReference type="PROSITE-ProRule" id="PRU00703"/>
    </source>
</evidence>
<dbReference type="Proteomes" id="UP000681075">
    <property type="component" value="Unassembled WGS sequence"/>
</dbReference>
<dbReference type="EMBL" id="BOPV01000001">
    <property type="protein sequence ID" value="GIL41111.1"/>
    <property type="molecule type" value="Genomic_DNA"/>
</dbReference>
<dbReference type="InterPro" id="IPR046342">
    <property type="entry name" value="CBS_dom_sf"/>
</dbReference>
<dbReference type="SUPFAM" id="SSF53697">
    <property type="entry name" value="SIS domain"/>
    <property type="match status" value="1"/>
</dbReference>
<evidence type="ECO:0000259" key="8">
    <source>
        <dbReference type="PROSITE" id="PS51371"/>
    </source>
</evidence>
<dbReference type="GO" id="GO:0005975">
    <property type="term" value="P:carbohydrate metabolic process"/>
    <property type="evidence" value="ECO:0007669"/>
    <property type="project" value="InterPro"/>
</dbReference>
<feature type="domain" description="CBS" evidence="8">
    <location>
        <begin position="200"/>
        <end position="258"/>
    </location>
</feature>
<evidence type="ECO:0000313" key="11">
    <source>
        <dbReference type="Proteomes" id="UP000681075"/>
    </source>
</evidence>
<dbReference type="InterPro" id="IPR035474">
    <property type="entry name" value="SIS_Kpsf"/>
</dbReference>
<dbReference type="RefSeq" id="WP_420244459.1">
    <property type="nucleotide sequence ID" value="NZ_BOPV01000001.1"/>
</dbReference>
<keyword evidence="11" id="KW-1185">Reference proteome</keyword>
<dbReference type="NCBIfam" id="TIGR00393">
    <property type="entry name" value="kpsF"/>
    <property type="match status" value="1"/>
</dbReference>
<dbReference type="Pfam" id="PF01380">
    <property type="entry name" value="SIS"/>
    <property type="match status" value="1"/>
</dbReference>
<keyword evidence="10" id="KW-0413">Isomerase</keyword>
<feature type="binding site" evidence="5">
    <location>
        <position position="73"/>
    </location>
    <ligand>
        <name>Zn(2+)</name>
        <dbReference type="ChEBI" id="CHEBI:29105"/>
    </ligand>
</feature>
<evidence type="ECO:0000313" key="10">
    <source>
        <dbReference type="EMBL" id="GIL41111.1"/>
    </source>
</evidence>
<feature type="site" description="Catalytically relevant" evidence="6">
    <location>
        <position position="50"/>
    </location>
</feature>
<dbReference type="Gene3D" id="3.10.580.10">
    <property type="entry name" value="CBS-domain"/>
    <property type="match status" value="1"/>
</dbReference>
<feature type="site" description="Catalytically relevant" evidence="6">
    <location>
        <position position="102"/>
    </location>
</feature>
<evidence type="ECO:0000259" key="9">
    <source>
        <dbReference type="PROSITE" id="PS51464"/>
    </source>
</evidence>
<comment type="similarity">
    <text evidence="1 4">Belongs to the SIS family. GutQ/KpsF subfamily.</text>
</comment>
<dbReference type="InterPro" id="IPR046348">
    <property type="entry name" value="SIS_dom_sf"/>
</dbReference>
<accession>A0A8S8XGK7</accession>
<keyword evidence="5" id="KW-0479">Metal-binding</keyword>
<dbReference type="PANTHER" id="PTHR42745:SF1">
    <property type="entry name" value="ARABINOSE 5-PHOSPHATE ISOMERASE KDSD"/>
    <property type="match status" value="1"/>
</dbReference>
<name>A0A8S8XGK7_9PROT</name>
<comment type="caution">
    <text evidence="10">The sequence shown here is derived from an EMBL/GenBank/DDBJ whole genome shotgun (WGS) entry which is preliminary data.</text>
</comment>
<dbReference type="SMART" id="SM00116">
    <property type="entry name" value="CBS"/>
    <property type="match status" value="2"/>
</dbReference>
<dbReference type="GO" id="GO:1901135">
    <property type="term" value="P:carbohydrate derivative metabolic process"/>
    <property type="evidence" value="ECO:0007669"/>
    <property type="project" value="InterPro"/>
</dbReference>
<protein>
    <submittedName>
        <fullName evidence="10">Arabinose-5-phosphate isomerase</fullName>
    </submittedName>
</protein>
<evidence type="ECO:0000256" key="4">
    <source>
        <dbReference type="PIRNR" id="PIRNR004692"/>
    </source>
</evidence>
<dbReference type="CDD" id="cd05014">
    <property type="entry name" value="SIS_Kpsf"/>
    <property type="match status" value="1"/>
</dbReference>
<dbReference type="CDD" id="cd04604">
    <property type="entry name" value="CBS_pair_SIS_assoc"/>
    <property type="match status" value="1"/>
</dbReference>
<dbReference type="Gene3D" id="3.40.50.10490">
    <property type="entry name" value="Glucose-6-phosphate isomerase like protein, domain 1"/>
    <property type="match status" value="1"/>
</dbReference>
<feature type="site" description="Catalytically relevant" evidence="6">
    <location>
        <position position="184"/>
    </location>
</feature>
<dbReference type="FunFam" id="3.40.50.10490:FF:000011">
    <property type="entry name" value="Arabinose 5-phosphate isomerase"/>
    <property type="match status" value="1"/>
</dbReference>
<dbReference type="InterPro" id="IPR004800">
    <property type="entry name" value="KdsD/KpsF-type"/>
</dbReference>
<dbReference type="PROSITE" id="PS51371">
    <property type="entry name" value="CBS"/>
    <property type="match status" value="2"/>
</dbReference>
<feature type="domain" description="CBS" evidence="8">
    <location>
        <begin position="265"/>
        <end position="319"/>
    </location>
</feature>
<dbReference type="InterPro" id="IPR050986">
    <property type="entry name" value="GutQ/KpsF_isomerases"/>
</dbReference>
<organism evidence="10 11">
    <name type="scientific">Roseiterribacter gracilis</name>
    <dbReference type="NCBI Taxonomy" id="2812848"/>
    <lineage>
        <taxon>Bacteria</taxon>
        <taxon>Pseudomonadati</taxon>
        <taxon>Pseudomonadota</taxon>
        <taxon>Alphaproteobacteria</taxon>
        <taxon>Rhodospirillales</taxon>
        <taxon>Roseiterribacteraceae</taxon>
        <taxon>Roseiterribacter</taxon>
    </lineage>
</organism>
<dbReference type="InterPro" id="IPR001347">
    <property type="entry name" value="SIS_dom"/>
</dbReference>
<evidence type="ECO:0000256" key="5">
    <source>
        <dbReference type="PIRSR" id="PIRSR004692-2"/>
    </source>
</evidence>
<gene>
    <name evidence="10" type="ORF">TMPK1_33480</name>
</gene>
<evidence type="ECO:0000256" key="2">
    <source>
        <dbReference type="ARBA" id="ARBA00022737"/>
    </source>
</evidence>
<keyword evidence="2" id="KW-0677">Repeat</keyword>
<dbReference type="Pfam" id="PF00571">
    <property type="entry name" value="CBS"/>
    <property type="match status" value="2"/>
</dbReference>
<dbReference type="PANTHER" id="PTHR42745">
    <property type="match status" value="1"/>
</dbReference>
<dbReference type="GO" id="GO:0019146">
    <property type="term" value="F:arabinose-5-phosphate isomerase activity"/>
    <property type="evidence" value="ECO:0007669"/>
    <property type="project" value="UniProtKB-ARBA"/>
</dbReference>
<reference evidence="10" key="1">
    <citation type="submission" date="2021-02" db="EMBL/GenBank/DDBJ databases">
        <title>Genome sequence of Rhodospirillales sp. strain TMPK1 isolated from soil.</title>
        <authorList>
            <person name="Nakai R."/>
            <person name="Kusada H."/>
            <person name="Tamaki H."/>
        </authorList>
    </citation>
    <scope>NUCLEOTIDE SEQUENCE</scope>
    <source>
        <strain evidence="10">TMPK1</strain>
    </source>
</reference>
<dbReference type="InterPro" id="IPR000644">
    <property type="entry name" value="CBS_dom"/>
</dbReference>
<evidence type="ECO:0000256" key="6">
    <source>
        <dbReference type="PIRSR" id="PIRSR004692-3"/>
    </source>
</evidence>
<evidence type="ECO:0000256" key="3">
    <source>
        <dbReference type="ARBA" id="ARBA00023122"/>
    </source>
</evidence>
<feature type="site" description="Catalytically relevant" evidence="6">
    <location>
        <position position="143"/>
    </location>
</feature>
<evidence type="ECO:0000256" key="1">
    <source>
        <dbReference type="ARBA" id="ARBA00008165"/>
    </source>
</evidence>
<dbReference type="PIRSF" id="PIRSF004692">
    <property type="entry name" value="KdsD_KpsF"/>
    <property type="match status" value="1"/>
</dbReference>
<feature type="domain" description="SIS" evidence="9">
    <location>
        <begin position="32"/>
        <end position="175"/>
    </location>
</feature>